<dbReference type="Pfam" id="PF01547">
    <property type="entry name" value="SBP_bac_1"/>
    <property type="match status" value="1"/>
</dbReference>
<dbReference type="InterPro" id="IPR006059">
    <property type="entry name" value="SBP"/>
</dbReference>
<dbReference type="EMBL" id="CP034463">
    <property type="protein sequence ID" value="AZP22711.1"/>
    <property type="molecule type" value="Genomic_DNA"/>
</dbReference>
<dbReference type="KEGG" id="saqu:EJC51_45740"/>
<keyword evidence="4" id="KW-0564">Palmitate</keyword>
<evidence type="ECO:0000256" key="6">
    <source>
        <dbReference type="SAM" id="MobiDB-lite"/>
    </source>
</evidence>
<dbReference type="PANTHER" id="PTHR43649:SF33">
    <property type="entry name" value="POLYGALACTURONAN_RHAMNOGALACTURONAN-BINDING PROTEIN YTCQ"/>
    <property type="match status" value="1"/>
</dbReference>
<evidence type="ECO:0000256" key="5">
    <source>
        <dbReference type="ARBA" id="ARBA00023288"/>
    </source>
</evidence>
<evidence type="ECO:0000313" key="8">
    <source>
        <dbReference type="Proteomes" id="UP000280197"/>
    </source>
</evidence>
<dbReference type="PANTHER" id="PTHR43649">
    <property type="entry name" value="ARABINOSE-BINDING PROTEIN-RELATED"/>
    <property type="match status" value="1"/>
</dbReference>
<evidence type="ECO:0000313" key="7">
    <source>
        <dbReference type="EMBL" id="AZP22711.1"/>
    </source>
</evidence>
<keyword evidence="5" id="KW-0449">Lipoprotein</keyword>
<evidence type="ECO:0000256" key="2">
    <source>
        <dbReference type="ARBA" id="ARBA00022729"/>
    </source>
</evidence>
<proteinExistence type="predicted"/>
<dbReference type="AlphaFoldDB" id="A0A3S9IE95"/>
<evidence type="ECO:0000256" key="1">
    <source>
        <dbReference type="ARBA" id="ARBA00022475"/>
    </source>
</evidence>
<keyword evidence="3" id="KW-0472">Membrane</keyword>
<accession>A0A3S9IE95</accession>
<dbReference type="Proteomes" id="UP000280197">
    <property type="component" value="Chromosome"/>
</dbReference>
<keyword evidence="8" id="KW-1185">Reference proteome</keyword>
<organism evidence="7 8">
    <name type="scientific">Streptomyces aquilus</name>
    <dbReference type="NCBI Taxonomy" id="2548456"/>
    <lineage>
        <taxon>Bacteria</taxon>
        <taxon>Bacillati</taxon>
        <taxon>Actinomycetota</taxon>
        <taxon>Actinomycetes</taxon>
        <taxon>Kitasatosporales</taxon>
        <taxon>Streptomycetaceae</taxon>
        <taxon>Streptomyces</taxon>
    </lineage>
</organism>
<sequence length="452" mass="48183">MSTAHESKVIAMRRNPTTQSVSRPMSRRSFVWTAGSLGIAASLLLQGCGSGSDSGSDDGTVELTFMNQSRGQEAALNALAKQYTKETGIVVKVESPGPSDYLAKLQAKAQSRNMPDVYSSFLAVDMAPFYKAGWAMNLEPELKGAWGDQFAPGVVEQSAFIKDNNLDVPPGIYSAHWETQSYGLILDPARTKIDPKAPPKTMDDLITALKASNKDGKGNFSVASSLTPALIQQFASNWLTDQQISDTFAGKSSWKSDGWRKAFQLLLDLKKAGVISNGALPGGQGDNPAVETSFFNKREVGAIFDASAGVSVGKRTAPNYTDYASMPLPAASDATLAPRSPGVPGKGAVVNPRGKHPKEALAFVKWLTMPEQQKVFAEEARIVPTSKELLAGGSLPAQLTGFAAATENQQKVTNSLTPDVNAALTRDTQSLVLGEKTVDQILDDLQSAQERG</sequence>
<dbReference type="InterPro" id="IPR050490">
    <property type="entry name" value="Bact_solute-bd_prot1"/>
</dbReference>
<dbReference type="Gene3D" id="3.40.190.10">
    <property type="entry name" value="Periplasmic binding protein-like II"/>
    <property type="match status" value="1"/>
</dbReference>
<reference evidence="7 8" key="1">
    <citation type="submission" date="2018-12" db="EMBL/GenBank/DDBJ databases">
        <authorList>
            <person name="Li K."/>
        </authorList>
    </citation>
    <scope>NUCLEOTIDE SEQUENCE [LARGE SCALE GENOMIC DNA]</scope>
    <source>
        <strain evidence="8">CR22</strain>
    </source>
</reference>
<feature type="region of interest" description="Disordered" evidence="6">
    <location>
        <begin position="1"/>
        <end position="24"/>
    </location>
</feature>
<keyword evidence="1" id="KW-1003">Cell membrane</keyword>
<evidence type="ECO:0000256" key="3">
    <source>
        <dbReference type="ARBA" id="ARBA00023136"/>
    </source>
</evidence>
<keyword evidence="2" id="KW-0732">Signal</keyword>
<evidence type="ECO:0000256" key="4">
    <source>
        <dbReference type="ARBA" id="ARBA00023139"/>
    </source>
</evidence>
<name>A0A3S9IE95_9ACTN</name>
<dbReference type="SUPFAM" id="SSF53850">
    <property type="entry name" value="Periplasmic binding protein-like II"/>
    <property type="match status" value="1"/>
</dbReference>
<protein>
    <submittedName>
        <fullName evidence="7">Carbohydrate ABC transporter substrate-binding protein</fullName>
    </submittedName>
</protein>
<gene>
    <name evidence="7" type="ORF">EJC51_45740</name>
</gene>